<dbReference type="PANTHER" id="PTHR33705">
    <property type="entry name" value="PHOSPHOCARRIER PROTEIN HPR"/>
    <property type="match status" value="1"/>
</dbReference>
<comment type="subcellular location">
    <subcellularLocation>
        <location evidence="1">Cytoplasm</location>
    </subcellularLocation>
</comment>
<sequence length="87" mass="9387">MKEFELTITDENGLHARPAGIVVKVAKKFTSAVTIQAGEKECDMKKPIKVMGLGVVKGDVVKVTVTGEDEEEAAEAIRQAFIDNKLA</sequence>
<organism evidence="5 6">
    <name type="scientific">Eubacterium pyruvativorans</name>
    <dbReference type="NCBI Taxonomy" id="155865"/>
    <lineage>
        <taxon>Bacteria</taxon>
        <taxon>Bacillati</taxon>
        <taxon>Bacillota</taxon>
        <taxon>Clostridia</taxon>
        <taxon>Eubacteriales</taxon>
        <taxon>Eubacteriaceae</taxon>
        <taxon>Eubacterium</taxon>
    </lineage>
</organism>
<dbReference type="PRINTS" id="PR00107">
    <property type="entry name" value="PHOSPHOCPHPR"/>
</dbReference>
<evidence type="ECO:0000259" key="4">
    <source>
        <dbReference type="PROSITE" id="PS51350"/>
    </source>
</evidence>
<dbReference type="GeneID" id="78355186"/>
<accession>A0A1I7HX95</accession>
<keyword evidence="2" id="KW-0963">Cytoplasm</keyword>
<dbReference type="RefSeq" id="WP_090164514.1">
    <property type="nucleotide sequence ID" value="NZ_CACVNK010000020.1"/>
</dbReference>
<evidence type="ECO:0000313" key="6">
    <source>
        <dbReference type="Proteomes" id="UP000198817"/>
    </source>
</evidence>
<feature type="domain" description="HPr" evidence="4">
    <location>
        <begin position="1"/>
        <end position="87"/>
    </location>
</feature>
<evidence type="ECO:0000256" key="3">
    <source>
        <dbReference type="ARBA" id="ARBA00022683"/>
    </source>
</evidence>
<reference evidence="5 6" key="1">
    <citation type="submission" date="2016-10" db="EMBL/GenBank/DDBJ databases">
        <authorList>
            <person name="de Groot N.N."/>
        </authorList>
    </citation>
    <scope>NUCLEOTIDE SEQUENCE [LARGE SCALE GENOMIC DNA]</scope>
    <source>
        <strain evidence="5 6">KHGC13</strain>
    </source>
</reference>
<keyword evidence="3" id="KW-0598">Phosphotransferase system</keyword>
<dbReference type="PANTHER" id="PTHR33705:SF2">
    <property type="entry name" value="PHOSPHOCARRIER PROTEIN NPR"/>
    <property type="match status" value="1"/>
</dbReference>
<dbReference type="PROSITE" id="PS51350">
    <property type="entry name" value="PTS_HPR_DOM"/>
    <property type="match status" value="1"/>
</dbReference>
<gene>
    <name evidence="5" type="ORF">SAMN05216508_1263</name>
</gene>
<dbReference type="AlphaFoldDB" id="A0A1I7HX95"/>
<dbReference type="OrthoDB" id="9809047at2"/>
<evidence type="ECO:0000256" key="1">
    <source>
        <dbReference type="ARBA" id="ARBA00004496"/>
    </source>
</evidence>
<proteinExistence type="predicted"/>
<dbReference type="GO" id="GO:0005737">
    <property type="term" value="C:cytoplasm"/>
    <property type="evidence" value="ECO:0007669"/>
    <property type="project" value="UniProtKB-SubCell"/>
</dbReference>
<dbReference type="SUPFAM" id="SSF55594">
    <property type="entry name" value="HPr-like"/>
    <property type="match status" value="1"/>
</dbReference>
<name>A0A1I7HX95_9FIRM</name>
<evidence type="ECO:0000256" key="2">
    <source>
        <dbReference type="ARBA" id="ARBA00022490"/>
    </source>
</evidence>
<dbReference type="STRING" id="155865.SAMN05216515_1292"/>
<dbReference type="InterPro" id="IPR050399">
    <property type="entry name" value="HPr"/>
</dbReference>
<dbReference type="InterPro" id="IPR000032">
    <property type="entry name" value="HPr-like"/>
</dbReference>
<dbReference type="GO" id="GO:0009401">
    <property type="term" value="P:phosphoenolpyruvate-dependent sugar phosphotransferase system"/>
    <property type="evidence" value="ECO:0007669"/>
    <property type="project" value="UniProtKB-KW"/>
</dbReference>
<dbReference type="CDD" id="cd00367">
    <property type="entry name" value="PTS-HPr_like"/>
    <property type="match status" value="1"/>
</dbReference>
<keyword evidence="6" id="KW-1185">Reference proteome</keyword>
<evidence type="ECO:0000313" key="5">
    <source>
        <dbReference type="EMBL" id="SFU65106.1"/>
    </source>
</evidence>
<dbReference type="Pfam" id="PF00381">
    <property type="entry name" value="PTS-HPr"/>
    <property type="match status" value="1"/>
</dbReference>
<protein>
    <submittedName>
        <fullName evidence="5">Phosphocarrier protein</fullName>
    </submittedName>
</protein>
<dbReference type="Proteomes" id="UP000198817">
    <property type="component" value="Unassembled WGS sequence"/>
</dbReference>
<dbReference type="EMBL" id="FPBT01000026">
    <property type="protein sequence ID" value="SFU65106.1"/>
    <property type="molecule type" value="Genomic_DNA"/>
</dbReference>
<dbReference type="Gene3D" id="3.30.1340.10">
    <property type="entry name" value="HPr-like"/>
    <property type="match status" value="1"/>
</dbReference>
<dbReference type="InterPro" id="IPR035895">
    <property type="entry name" value="HPr-like_sf"/>
</dbReference>
<dbReference type="NCBIfam" id="TIGR01003">
    <property type="entry name" value="PTS_HPr_family"/>
    <property type="match status" value="1"/>
</dbReference>